<keyword evidence="2" id="KW-1185">Reference proteome</keyword>
<dbReference type="InterPro" id="IPR032675">
    <property type="entry name" value="LRR_dom_sf"/>
</dbReference>
<dbReference type="Pfam" id="PF13516">
    <property type="entry name" value="LRR_6"/>
    <property type="match status" value="2"/>
</dbReference>
<protein>
    <submittedName>
        <fullName evidence="1">Leucine Rich Repeat family protein</fullName>
    </submittedName>
</protein>
<dbReference type="InterPro" id="IPR001611">
    <property type="entry name" value="Leu-rich_rpt"/>
</dbReference>
<dbReference type="STRING" id="5722.A2F1T7"/>
<name>A2F1T7_TRIV3</name>
<accession>A2F1T7</accession>
<sequence>MSNDFSRVMKKILDRNSPETSLIIPQSVGSEGQINQILENLPQNSHIQELTFLSKELCNIHQILTFVVQRPTITSIRFQDCPVSDYDMNEFAKAMLAAPKDRPPLKLKVANGKIGPDGCGFLTEVIQKECPIAQVALISNPITDSACKDLVSVIGLNPYLKSVILEGVGFEAMSSCHLVDALDENNVIEELSLAGKFTNNCAIAVKLLIENPNAKIKRVSFNDNKLTTMFIDNLFPSIRKAVSLQSISLAKCELNFDSVTTISKSIDCQMSLQSLDLSNTSIGQHDVAQLAVALMHQSTLRSLNLSNNPVKSFGAWALFHALQNNLYLQELNLKNTELDDESCQSLTEFLDKNKTLKVLEIGYNSFSEKELQNFSNRLSKSFSLQLLDISNNKTDPYKDTMSSIFDLAETSHTLKRLIVGGNALGPKSVNSLVRMIKNNRTLKSLKLSNCSLTPELGLMISEAIANNYGLRDIDITQNNLDEISENFAQALTTNASLCYFSMDTSSKNPEIFRRTIERNRTRYISSIYHDFEQLAKDHCFM</sequence>
<dbReference type="SUPFAM" id="SSF52047">
    <property type="entry name" value="RNI-like"/>
    <property type="match status" value="2"/>
</dbReference>
<evidence type="ECO:0000313" key="1">
    <source>
        <dbReference type="EMBL" id="EAY01137.1"/>
    </source>
</evidence>
<reference evidence="1" key="2">
    <citation type="journal article" date="2007" name="Science">
        <title>Draft genome sequence of the sexually transmitted pathogen Trichomonas vaginalis.</title>
        <authorList>
            <person name="Carlton J.M."/>
            <person name="Hirt R.P."/>
            <person name="Silva J.C."/>
            <person name="Delcher A.L."/>
            <person name="Schatz M."/>
            <person name="Zhao Q."/>
            <person name="Wortman J.R."/>
            <person name="Bidwell S.L."/>
            <person name="Alsmark U.C.M."/>
            <person name="Besteiro S."/>
            <person name="Sicheritz-Ponten T."/>
            <person name="Noel C.J."/>
            <person name="Dacks J.B."/>
            <person name="Foster P.G."/>
            <person name="Simillion C."/>
            <person name="Van de Peer Y."/>
            <person name="Miranda-Saavedra D."/>
            <person name="Barton G.J."/>
            <person name="Westrop G.D."/>
            <person name="Mueller S."/>
            <person name="Dessi D."/>
            <person name="Fiori P.L."/>
            <person name="Ren Q."/>
            <person name="Paulsen I."/>
            <person name="Zhang H."/>
            <person name="Bastida-Corcuera F.D."/>
            <person name="Simoes-Barbosa A."/>
            <person name="Brown M.T."/>
            <person name="Hayes R.D."/>
            <person name="Mukherjee M."/>
            <person name="Okumura C.Y."/>
            <person name="Schneider R."/>
            <person name="Smith A.J."/>
            <person name="Vanacova S."/>
            <person name="Villalvazo M."/>
            <person name="Haas B.J."/>
            <person name="Pertea M."/>
            <person name="Feldblyum T.V."/>
            <person name="Utterback T.R."/>
            <person name="Shu C.L."/>
            <person name="Osoegawa K."/>
            <person name="de Jong P.J."/>
            <person name="Hrdy I."/>
            <person name="Horvathova L."/>
            <person name="Zubacova Z."/>
            <person name="Dolezal P."/>
            <person name="Malik S.B."/>
            <person name="Logsdon J.M. Jr."/>
            <person name="Henze K."/>
            <person name="Gupta A."/>
            <person name="Wang C.C."/>
            <person name="Dunne R.L."/>
            <person name="Upcroft J.A."/>
            <person name="Upcroft P."/>
            <person name="White O."/>
            <person name="Salzberg S.L."/>
            <person name="Tang P."/>
            <person name="Chiu C.-H."/>
            <person name="Lee Y.-S."/>
            <person name="Embley T.M."/>
            <person name="Coombs G.H."/>
            <person name="Mottram J.C."/>
            <person name="Tachezy J."/>
            <person name="Fraser-Liggett C.M."/>
            <person name="Johnson P.J."/>
        </authorList>
    </citation>
    <scope>NUCLEOTIDE SEQUENCE [LARGE SCALE GENOMIC DNA]</scope>
    <source>
        <strain evidence="1">G3</strain>
    </source>
</reference>
<evidence type="ECO:0000313" key="2">
    <source>
        <dbReference type="Proteomes" id="UP000001542"/>
    </source>
</evidence>
<dbReference type="OMA" id="HANQVGE"/>
<dbReference type="Proteomes" id="UP000001542">
    <property type="component" value="Unassembled WGS sequence"/>
</dbReference>
<proteinExistence type="predicted"/>
<dbReference type="RefSeq" id="XP_001313989.1">
    <property type="nucleotide sequence ID" value="XM_001313984.1"/>
</dbReference>
<dbReference type="OrthoDB" id="120976at2759"/>
<dbReference type="PANTHER" id="PTHR47679:SF2">
    <property type="entry name" value="C-TERMINAL OF ROC (COR) DOMAIN-CONTAINING PROTEIN"/>
    <property type="match status" value="1"/>
</dbReference>
<dbReference type="Gene3D" id="3.80.10.10">
    <property type="entry name" value="Ribonuclease Inhibitor"/>
    <property type="match status" value="4"/>
</dbReference>
<dbReference type="VEuPathDB" id="TrichDB:TVAG_040420"/>
<dbReference type="eggNOG" id="KOG4308">
    <property type="taxonomic scope" value="Eukaryota"/>
</dbReference>
<dbReference type="KEGG" id="tva:4758962"/>
<dbReference type="SMR" id="A2F1T7"/>
<dbReference type="PANTHER" id="PTHR47679">
    <property type="entry name" value="PROTEIN TORNADO 1"/>
    <property type="match status" value="1"/>
</dbReference>
<dbReference type="VEuPathDB" id="TrichDB:TVAGG3_0038040"/>
<dbReference type="SMART" id="SM00368">
    <property type="entry name" value="LRR_RI"/>
    <property type="match status" value="6"/>
</dbReference>
<organism evidence="1 2">
    <name type="scientific">Trichomonas vaginalis (strain ATCC PRA-98 / G3)</name>
    <dbReference type="NCBI Taxonomy" id="412133"/>
    <lineage>
        <taxon>Eukaryota</taxon>
        <taxon>Metamonada</taxon>
        <taxon>Parabasalia</taxon>
        <taxon>Trichomonadida</taxon>
        <taxon>Trichomonadidae</taxon>
        <taxon>Trichomonas</taxon>
    </lineage>
</organism>
<reference evidence="1" key="1">
    <citation type="submission" date="2006-10" db="EMBL/GenBank/DDBJ databases">
        <authorList>
            <person name="Amadeo P."/>
            <person name="Zhao Q."/>
            <person name="Wortman J."/>
            <person name="Fraser-Liggett C."/>
            <person name="Carlton J."/>
        </authorList>
    </citation>
    <scope>NUCLEOTIDE SEQUENCE</scope>
    <source>
        <strain evidence="1">G3</strain>
    </source>
</reference>
<gene>
    <name evidence="1" type="ORF">TVAG_040420</name>
</gene>
<dbReference type="AlphaFoldDB" id="A2F1T7"/>
<dbReference type="EMBL" id="DS113577">
    <property type="protein sequence ID" value="EAY01137.1"/>
    <property type="molecule type" value="Genomic_DNA"/>
</dbReference>
<dbReference type="InParanoid" id="A2F1T7"/>